<dbReference type="GO" id="GO:0016853">
    <property type="term" value="F:isomerase activity"/>
    <property type="evidence" value="ECO:0007669"/>
    <property type="project" value="UniProtKB-KW"/>
</dbReference>
<accession>A0A6G6GK59</accession>
<protein>
    <submittedName>
        <fullName evidence="1">Peptidyl-prolyl cis-trans isomerase</fullName>
    </submittedName>
</protein>
<proteinExistence type="predicted"/>
<reference evidence="1 2" key="1">
    <citation type="submission" date="2020-02" db="EMBL/GenBank/DDBJ databases">
        <title>Complete genome sequence of Flavobacteriaceae bacterium.</title>
        <authorList>
            <person name="Kim S.-J."/>
            <person name="Kim Y.-S."/>
            <person name="Kim K.-H."/>
        </authorList>
    </citation>
    <scope>NUCLEOTIDE SEQUENCE [LARGE SCALE GENOMIC DNA]</scope>
    <source>
        <strain evidence="1 2">RR4-40</strain>
    </source>
</reference>
<dbReference type="PROSITE" id="PS51257">
    <property type="entry name" value="PROKAR_LIPOPROTEIN"/>
    <property type="match status" value="1"/>
</dbReference>
<dbReference type="RefSeq" id="WP_164678937.1">
    <property type="nucleotide sequence ID" value="NZ_CP049057.1"/>
</dbReference>
<dbReference type="KEGG" id="mgel:G5B37_04815"/>
<name>A0A6G6GK59_9FLAO</name>
<keyword evidence="1" id="KW-0413">Isomerase</keyword>
<keyword evidence="2" id="KW-1185">Reference proteome</keyword>
<evidence type="ECO:0000313" key="1">
    <source>
        <dbReference type="EMBL" id="QIE58907.1"/>
    </source>
</evidence>
<dbReference type="Proteomes" id="UP000505306">
    <property type="component" value="Chromosome"/>
</dbReference>
<gene>
    <name evidence="1" type="ORF">G5B37_04815</name>
</gene>
<organism evidence="1 2">
    <name type="scientific">Rasiella rasia</name>
    <dbReference type="NCBI Taxonomy" id="2744027"/>
    <lineage>
        <taxon>Bacteria</taxon>
        <taxon>Pseudomonadati</taxon>
        <taxon>Bacteroidota</taxon>
        <taxon>Flavobacteriia</taxon>
        <taxon>Flavobacteriales</taxon>
        <taxon>Flavobacteriaceae</taxon>
        <taxon>Rasiella</taxon>
    </lineage>
</organism>
<sequence>MSKIISICGVVLLFVSCDYFKTTETQIPVARVNNSYLYKEDIAALISEKTSAEDSTIIVNNYINRWATQQLLMDQAIINISENKQEAYNKLINDYKQDLYTEAYKNTIVNRTLDSTVSLLELQTYYDENKENFKLNDVLFKVRYIEVNEGFANLDKTAARLASFSEDDRENLATESIQYKNHNFNDSTWVKRKNLFEAIPALQTVENQKLKKSNFLRIQDSIGVYLVKIEDRLNPNDIAPLSHVEPIIKQVILNKRKLELIKKLEKDITTDALKNNNFEIYEEE</sequence>
<dbReference type="EMBL" id="CP049057">
    <property type="protein sequence ID" value="QIE58907.1"/>
    <property type="molecule type" value="Genomic_DNA"/>
</dbReference>
<dbReference type="AlphaFoldDB" id="A0A6G6GK59"/>
<evidence type="ECO:0000313" key="2">
    <source>
        <dbReference type="Proteomes" id="UP000505306"/>
    </source>
</evidence>